<dbReference type="CDD" id="cd00432">
    <property type="entry name" value="Ribosomal_L18_L5e"/>
    <property type="match status" value="1"/>
</dbReference>
<evidence type="ECO:0000256" key="3">
    <source>
        <dbReference type="ARBA" id="ARBA00022490"/>
    </source>
</evidence>
<dbReference type="GO" id="GO:0008097">
    <property type="term" value="F:5S rRNA binding"/>
    <property type="evidence" value="ECO:0000318"/>
    <property type="project" value="GO_Central"/>
</dbReference>
<evidence type="ECO:0000313" key="9">
    <source>
        <dbReference type="Proteomes" id="UP000001542"/>
    </source>
</evidence>
<dbReference type="FunFam" id="3.30.420.100:FF:000014">
    <property type="entry name" value="Ribosomal protein L5"/>
    <property type="match status" value="1"/>
</dbReference>
<dbReference type="VEuPathDB" id="TrichDB:TVAG_113720"/>
<dbReference type="GO" id="GO:0000027">
    <property type="term" value="P:ribosomal large subunit assembly"/>
    <property type="evidence" value="ECO:0000318"/>
    <property type="project" value="GO_Central"/>
</dbReference>
<name>A2DNM5_TRIV3</name>
<dbReference type="InterPro" id="IPR025607">
    <property type="entry name" value="Ribosomal_uL18_C_euk"/>
</dbReference>
<reference evidence="8" key="2">
    <citation type="journal article" date="2007" name="Science">
        <title>Draft genome sequence of the sexually transmitted pathogen Trichomonas vaginalis.</title>
        <authorList>
            <person name="Carlton J.M."/>
            <person name="Hirt R.P."/>
            <person name="Silva J.C."/>
            <person name="Delcher A.L."/>
            <person name="Schatz M."/>
            <person name="Zhao Q."/>
            <person name="Wortman J.R."/>
            <person name="Bidwell S.L."/>
            <person name="Alsmark U.C.M."/>
            <person name="Besteiro S."/>
            <person name="Sicheritz-Ponten T."/>
            <person name="Noel C.J."/>
            <person name="Dacks J.B."/>
            <person name="Foster P.G."/>
            <person name="Simillion C."/>
            <person name="Van de Peer Y."/>
            <person name="Miranda-Saavedra D."/>
            <person name="Barton G.J."/>
            <person name="Westrop G.D."/>
            <person name="Mueller S."/>
            <person name="Dessi D."/>
            <person name="Fiori P.L."/>
            <person name="Ren Q."/>
            <person name="Paulsen I."/>
            <person name="Zhang H."/>
            <person name="Bastida-Corcuera F.D."/>
            <person name="Simoes-Barbosa A."/>
            <person name="Brown M.T."/>
            <person name="Hayes R.D."/>
            <person name="Mukherjee M."/>
            <person name="Okumura C.Y."/>
            <person name="Schneider R."/>
            <person name="Smith A.J."/>
            <person name="Vanacova S."/>
            <person name="Villalvazo M."/>
            <person name="Haas B.J."/>
            <person name="Pertea M."/>
            <person name="Feldblyum T.V."/>
            <person name="Utterback T.R."/>
            <person name="Shu C.L."/>
            <person name="Osoegawa K."/>
            <person name="de Jong P.J."/>
            <person name="Hrdy I."/>
            <person name="Horvathova L."/>
            <person name="Zubacova Z."/>
            <person name="Dolezal P."/>
            <person name="Malik S.B."/>
            <person name="Logsdon J.M. Jr."/>
            <person name="Henze K."/>
            <person name="Gupta A."/>
            <person name="Wang C.C."/>
            <person name="Dunne R.L."/>
            <person name="Upcroft J.A."/>
            <person name="Upcroft P."/>
            <person name="White O."/>
            <person name="Salzberg S.L."/>
            <person name="Tang P."/>
            <person name="Chiu C.-H."/>
            <person name="Lee Y.-S."/>
            <person name="Embley T.M."/>
            <person name="Coombs G.H."/>
            <person name="Mottram J.C."/>
            <person name="Tachezy J."/>
            <person name="Fraser-Liggett C.M."/>
            <person name="Johnson P.J."/>
        </authorList>
    </citation>
    <scope>NUCLEOTIDE SEQUENCE [LARGE SCALE GENOMIC DNA]</scope>
    <source>
        <strain evidence="8">G3</strain>
    </source>
</reference>
<evidence type="ECO:0007829" key="10">
    <source>
        <dbReference type="PDB" id="5XY3"/>
    </source>
</evidence>
<dbReference type="VEuPathDB" id="TrichDB:TVAGG3_0608320"/>
<dbReference type="InParanoid" id="A2DNM5"/>
<dbReference type="SUPFAM" id="SSF53137">
    <property type="entry name" value="Translational machinery components"/>
    <property type="match status" value="1"/>
</dbReference>
<keyword evidence="9" id="KW-1185">Reference proteome</keyword>
<reference evidence="10" key="3">
    <citation type="journal article" date="2017" name="Cell Res.">
        <title>Cryo-EM structures of the 80S ribosomes from human parasites Trichomonas vaginalis and Toxoplasma gondii.</title>
        <authorList>
            <person name="Li Z."/>
            <person name="Guo Q."/>
            <person name="Zheng L."/>
            <person name="Ji Y."/>
            <person name="Xie Y.T."/>
            <person name="Lai D.H."/>
            <person name="Lun Z.R."/>
            <person name="Suo X."/>
            <person name="Gao N."/>
        </authorList>
    </citation>
    <scope>STRUCTURE BY ELECTRON MICROSCOPY (3.20 ANGSTROMS)</scope>
</reference>
<dbReference type="PRINTS" id="PR00058">
    <property type="entry name" value="RIBOSOMALL5"/>
</dbReference>
<dbReference type="AlphaFoldDB" id="A2DNM5"/>
<dbReference type="OMA" id="CQIASAH"/>
<comment type="subcellular location">
    <subcellularLocation>
        <location evidence="1">Cytoplasm</location>
    </subcellularLocation>
</comment>
<evidence type="ECO:0000256" key="6">
    <source>
        <dbReference type="SAM" id="MobiDB-lite"/>
    </source>
</evidence>
<organism evidence="8 9">
    <name type="scientific">Trichomonas vaginalis (strain ATCC PRA-98 / G3)</name>
    <dbReference type="NCBI Taxonomy" id="412133"/>
    <lineage>
        <taxon>Eukaryota</taxon>
        <taxon>Metamonada</taxon>
        <taxon>Parabasalia</taxon>
        <taxon>Trichomonadida</taxon>
        <taxon>Trichomonadidae</taxon>
        <taxon>Trichomonas</taxon>
    </lineage>
</organism>
<dbReference type="eggNOG" id="KOG0875">
    <property type="taxonomic scope" value="Eukaryota"/>
</dbReference>
<dbReference type="EMDB" id="EMD-6784"/>
<evidence type="ECO:0000256" key="1">
    <source>
        <dbReference type="ARBA" id="ARBA00004496"/>
    </source>
</evidence>
<dbReference type="RefSeq" id="XP_001579014.1">
    <property type="nucleotide sequence ID" value="XM_001578964.1"/>
</dbReference>
<dbReference type="InterPro" id="IPR057268">
    <property type="entry name" value="Ribosomal_L18"/>
</dbReference>
<evidence type="ECO:0000256" key="5">
    <source>
        <dbReference type="ARBA" id="ARBA00023274"/>
    </source>
</evidence>
<dbReference type="InterPro" id="IPR005485">
    <property type="entry name" value="Rbsml_uL18_euk_arch"/>
</dbReference>
<dbReference type="Pfam" id="PF14204">
    <property type="entry name" value="Ribosomal_L18_c"/>
    <property type="match status" value="1"/>
</dbReference>
<dbReference type="PDB" id="5XY3">
    <property type="method" value="EM"/>
    <property type="resolution" value="3.20 A"/>
    <property type="chains" value="D=1-308"/>
</dbReference>
<reference evidence="8" key="1">
    <citation type="submission" date="2006-10" db="EMBL/GenBank/DDBJ databases">
        <authorList>
            <person name="Amadeo P."/>
            <person name="Zhao Q."/>
            <person name="Wortman J."/>
            <person name="Fraser-Liggett C."/>
            <person name="Carlton J."/>
        </authorList>
    </citation>
    <scope>NUCLEOTIDE SEQUENCE</scope>
    <source>
        <strain evidence="8">G3</strain>
    </source>
</reference>
<keyword evidence="5" id="KW-0687">Ribonucleoprotein</keyword>
<gene>
    <name evidence="8" type="ORF">TVAG_113720</name>
</gene>
<keyword evidence="4 8" id="KW-0689">Ribosomal protein</keyword>
<evidence type="ECO:0000256" key="4">
    <source>
        <dbReference type="ARBA" id="ARBA00022980"/>
    </source>
</evidence>
<keyword evidence="3" id="KW-0963">Cytoplasm</keyword>
<evidence type="ECO:0000313" key="8">
    <source>
        <dbReference type="EMBL" id="EAY18028.1"/>
    </source>
</evidence>
<dbReference type="HAMAP" id="MF_01337_A">
    <property type="entry name" value="Ribosomal_uL18_A"/>
    <property type="match status" value="1"/>
</dbReference>
<dbReference type="GO" id="GO:0006412">
    <property type="term" value="P:translation"/>
    <property type="evidence" value="ECO:0007669"/>
    <property type="project" value="InterPro"/>
</dbReference>
<proteinExistence type="evidence at protein level"/>
<dbReference type="Gene3D" id="3.30.420.100">
    <property type="match status" value="1"/>
</dbReference>
<dbReference type="STRING" id="5722.A2DNM5"/>
<sequence>MSAKLVKNAGYFSRFQTKFRRRREAKTDYVQRTQLIQQDKTKYGAAKYRLVARITNTKVIAQIVVAELTGDKTVCQALSTELPKYGIKLGLSNYPAAYATGLLVARRFLTQMKLADVFKTEITEEYLNDEENRRPFKVILDVGLARTTTGAKVFAVMKGAVDGGLFIPHNVCRLACKFDKKDKDAGKDRKDVPADKIVKGNQYYILGGAVADYMRKLKKESEEKYNKQFSRYVKAGITADNLEKIYKDAHAAIRKNPAATVIADKKKHAEEMKQKHAPKKPQTKKLSFEEKRKILNEHLVAAGLPPRK</sequence>
<dbReference type="KEGG" id="tva:5463532"/>
<dbReference type="FunCoup" id="A2DNM5">
    <property type="interactions" value="714"/>
</dbReference>
<keyword evidence="10" id="KW-0002">3D-structure</keyword>
<dbReference type="PDBsum" id="5XY3"/>
<feature type="domain" description="Large ribosomal subunit protein uL18 C-terminal eukaryotes" evidence="7">
    <location>
        <begin position="242"/>
        <end position="298"/>
    </location>
</feature>
<evidence type="ECO:0000259" key="7">
    <source>
        <dbReference type="Pfam" id="PF14204"/>
    </source>
</evidence>
<dbReference type="SMR" id="A2DNM5"/>
<dbReference type="PANTHER" id="PTHR23410:SF12">
    <property type="entry name" value="LARGE RIBOSOMAL SUBUNIT PROTEIN UL18"/>
    <property type="match status" value="1"/>
</dbReference>
<dbReference type="PANTHER" id="PTHR23410">
    <property type="entry name" value="RIBOSOMAL PROTEIN L5-RELATED"/>
    <property type="match status" value="1"/>
</dbReference>
<dbReference type="Pfam" id="PF17144">
    <property type="entry name" value="Ribosomal_L5e"/>
    <property type="match status" value="1"/>
</dbReference>
<protein>
    <submittedName>
        <fullName evidence="8">Ribosomal protein L5</fullName>
    </submittedName>
</protein>
<dbReference type="Proteomes" id="UP000001542">
    <property type="component" value="Unassembled WGS sequence"/>
</dbReference>
<dbReference type="EMBL" id="DS113223">
    <property type="protein sequence ID" value="EAY18028.1"/>
    <property type="molecule type" value="Genomic_DNA"/>
</dbReference>
<feature type="region of interest" description="Disordered" evidence="6">
    <location>
        <begin position="267"/>
        <end position="289"/>
    </location>
</feature>
<comment type="similarity">
    <text evidence="2">Belongs to the universal ribosomal protein uL18 family.</text>
</comment>
<evidence type="ECO:0000256" key="2">
    <source>
        <dbReference type="ARBA" id="ARBA00007116"/>
    </source>
</evidence>
<dbReference type="OrthoDB" id="1618453at2759"/>
<dbReference type="GO" id="GO:0003735">
    <property type="term" value="F:structural constituent of ribosome"/>
    <property type="evidence" value="ECO:0000318"/>
    <property type="project" value="GO_Central"/>
</dbReference>
<accession>A2DNM5</accession>
<dbReference type="GO" id="GO:0022625">
    <property type="term" value="C:cytosolic large ribosomal subunit"/>
    <property type="evidence" value="ECO:0000318"/>
    <property type="project" value="GO_Central"/>
</dbReference>